<sequence length="104" mass="11259">MKKRNILYIGNHPEILEIVVRLLNAMPGQFGIGASGSEQAQQLFCEYDFDLVLLGCGISELAESALRTFFTNHKPTIVIVQHYGGGSGLLAGEIRTALGEPGKK</sequence>
<dbReference type="InterPro" id="IPR011006">
    <property type="entry name" value="CheY-like_superfamily"/>
</dbReference>
<gene>
    <name evidence="1" type="ORF">FK004_18040</name>
</gene>
<dbReference type="Proteomes" id="UP000244677">
    <property type="component" value="Chromosome"/>
</dbReference>
<protein>
    <recommendedName>
        <fullName evidence="3">Response regulatory domain-containing protein</fullName>
    </recommendedName>
</protein>
<reference evidence="1 2" key="1">
    <citation type="submission" date="2017-04" db="EMBL/GenBank/DDBJ databases">
        <title>Complete genome sequence of Flavobacterium kingsejong AJ004.</title>
        <authorList>
            <person name="Lee P.C."/>
        </authorList>
    </citation>
    <scope>NUCLEOTIDE SEQUENCE [LARGE SCALE GENOMIC DNA]</scope>
    <source>
        <strain evidence="1 2">AJ004</strain>
    </source>
</reference>
<evidence type="ECO:0000313" key="1">
    <source>
        <dbReference type="EMBL" id="AWG27390.1"/>
    </source>
</evidence>
<dbReference type="OrthoDB" id="677818at2"/>
<dbReference type="RefSeq" id="WP_108738899.1">
    <property type="nucleotide sequence ID" value="NZ_CP020919.1"/>
</dbReference>
<keyword evidence="2" id="KW-1185">Reference proteome</keyword>
<organism evidence="1 2">
    <name type="scientific">Flavobacterium kingsejongi</name>
    <dbReference type="NCBI Taxonomy" id="1678728"/>
    <lineage>
        <taxon>Bacteria</taxon>
        <taxon>Pseudomonadati</taxon>
        <taxon>Bacteroidota</taxon>
        <taxon>Flavobacteriia</taxon>
        <taxon>Flavobacteriales</taxon>
        <taxon>Flavobacteriaceae</taxon>
        <taxon>Flavobacterium</taxon>
    </lineage>
</organism>
<dbReference type="KEGG" id="fki:FK004_18040"/>
<evidence type="ECO:0008006" key="3">
    <source>
        <dbReference type="Google" id="ProtNLM"/>
    </source>
</evidence>
<evidence type="ECO:0000313" key="2">
    <source>
        <dbReference type="Proteomes" id="UP000244677"/>
    </source>
</evidence>
<proteinExistence type="predicted"/>
<name>A0A2S1LUF6_9FLAO</name>
<dbReference type="AlphaFoldDB" id="A0A2S1LUF6"/>
<accession>A0A2S1LUF6</accession>
<dbReference type="SUPFAM" id="SSF52172">
    <property type="entry name" value="CheY-like"/>
    <property type="match status" value="1"/>
</dbReference>
<dbReference type="EMBL" id="CP020919">
    <property type="protein sequence ID" value="AWG27390.1"/>
    <property type="molecule type" value="Genomic_DNA"/>
</dbReference>